<reference evidence="1 2" key="1">
    <citation type="journal article" date="2009" name="Genome Biol.">
        <title>Genomic and genetic analyses of diversity and plant interactions of Pseudomonas fluorescens.</title>
        <authorList>
            <person name="Silby M.W."/>
            <person name="Cerdeno-Tarraga A.M."/>
            <person name="Vernikos G.S."/>
            <person name="Giddens S.R."/>
            <person name="Jackson R.W."/>
            <person name="Preston G.M."/>
            <person name="Zhang X.X."/>
            <person name="Moon C.D."/>
            <person name="Gehrig S.M."/>
            <person name="Godfrey S.A."/>
            <person name="Knight C.G."/>
            <person name="Malone J.G."/>
            <person name="Robinson Z."/>
            <person name="Spiers A.J."/>
            <person name="Harris S."/>
            <person name="Challis G.L."/>
            <person name="Yaxley A.M."/>
            <person name="Harris D."/>
            <person name="Seeger K."/>
            <person name="Murphy L."/>
            <person name="Rutter S."/>
            <person name="Squares R."/>
            <person name="Quail M.A."/>
            <person name="Saunders E."/>
            <person name="Mavromatis K."/>
            <person name="Brettin T.S."/>
            <person name="Bentley S.D."/>
            <person name="Hothersall J."/>
            <person name="Stephens E."/>
            <person name="Thomas C.M."/>
            <person name="Parkhill J."/>
            <person name="Levy S.B."/>
            <person name="Rainey P.B."/>
            <person name="Thomson N.R."/>
        </authorList>
    </citation>
    <scope>NUCLEOTIDE SEQUENCE [LARGE SCALE GENOMIC DNA]</scope>
    <source>
        <strain evidence="1 2">Pf0-1</strain>
    </source>
</reference>
<dbReference type="AlphaFoldDB" id="Q3KB27"/>
<dbReference type="HOGENOM" id="CLU_196799_0_0_6"/>
<dbReference type="EMBL" id="CP000094">
    <property type="protein sequence ID" value="ABA75027.1"/>
    <property type="molecule type" value="Genomic_DNA"/>
</dbReference>
<accession>Q3KB27</accession>
<dbReference type="Proteomes" id="UP000002704">
    <property type="component" value="Chromosome"/>
</dbReference>
<dbReference type="KEGG" id="pfo:Pfl01_3289"/>
<gene>
    <name evidence="1" type="ordered locus">Pfl01_3289</name>
</gene>
<name>Q3KB27_PSEPF</name>
<evidence type="ECO:0000313" key="2">
    <source>
        <dbReference type="Proteomes" id="UP000002704"/>
    </source>
</evidence>
<protein>
    <submittedName>
        <fullName evidence="1">Uncharacterized protein</fullName>
    </submittedName>
</protein>
<evidence type="ECO:0000313" key="1">
    <source>
        <dbReference type="EMBL" id="ABA75027.1"/>
    </source>
</evidence>
<proteinExistence type="predicted"/>
<organism evidence="1 2">
    <name type="scientific">Pseudomonas fluorescens (strain Pf0-1)</name>
    <dbReference type="NCBI Taxonomy" id="205922"/>
    <lineage>
        <taxon>Bacteria</taxon>
        <taxon>Pseudomonadati</taxon>
        <taxon>Pseudomonadota</taxon>
        <taxon>Gammaproteobacteria</taxon>
        <taxon>Pseudomonadales</taxon>
        <taxon>Pseudomonadaceae</taxon>
        <taxon>Pseudomonas</taxon>
    </lineage>
</organism>
<sequence>MRLICFTENVPEVIMRLNEYEHELQRDLQSVASDLRWSAVDLKRIAEQLRQSGNEADAQAVLRSCEVLQSDEERLQLYAREVKARAISRTKVH</sequence>